<keyword evidence="1" id="KW-1133">Transmembrane helix</keyword>
<comment type="caution">
    <text evidence="2">The sequence shown here is derived from an EMBL/GenBank/DDBJ whole genome shotgun (WGS) entry which is preliminary data.</text>
</comment>
<dbReference type="AlphaFoldDB" id="A0A401IZB4"/>
<protein>
    <recommendedName>
        <fullName evidence="4">Phage tail tape measure protein domain-containing protein</fullName>
    </recommendedName>
</protein>
<evidence type="ECO:0000256" key="1">
    <source>
        <dbReference type="SAM" id="Phobius"/>
    </source>
</evidence>
<keyword evidence="3" id="KW-1185">Reference proteome</keyword>
<name>A0A401IZB4_SPHXE</name>
<reference evidence="2 3" key="1">
    <citation type="submission" date="2014-12" db="EMBL/GenBank/DDBJ databases">
        <title>Whole genome sequencing of Sphingobium xenophagum OW59.</title>
        <authorList>
            <person name="Ohta Y."/>
            <person name="Nishi S."/>
            <person name="Hatada Y."/>
        </authorList>
    </citation>
    <scope>NUCLEOTIDE SEQUENCE [LARGE SCALE GENOMIC DNA]</scope>
    <source>
        <strain evidence="2 3">OW59</strain>
    </source>
</reference>
<dbReference type="EMBL" id="BBQY01000001">
    <property type="protein sequence ID" value="GBH29676.1"/>
    <property type="molecule type" value="Genomic_DNA"/>
</dbReference>
<accession>A0A401IZB4</accession>
<dbReference type="RefSeq" id="WP_130752085.1">
    <property type="nucleotide sequence ID" value="NZ_BBQY01000001.1"/>
</dbReference>
<organism evidence="2 3">
    <name type="scientific">Sphingobium xenophagum</name>
    <dbReference type="NCBI Taxonomy" id="121428"/>
    <lineage>
        <taxon>Bacteria</taxon>
        <taxon>Pseudomonadati</taxon>
        <taxon>Pseudomonadota</taxon>
        <taxon>Alphaproteobacteria</taxon>
        <taxon>Sphingomonadales</taxon>
        <taxon>Sphingomonadaceae</taxon>
        <taxon>Sphingobium</taxon>
    </lineage>
</organism>
<proteinExistence type="predicted"/>
<evidence type="ECO:0000313" key="3">
    <source>
        <dbReference type="Proteomes" id="UP000290975"/>
    </source>
</evidence>
<dbReference type="Proteomes" id="UP000290975">
    <property type="component" value="Unassembled WGS sequence"/>
</dbReference>
<feature type="transmembrane region" description="Helical" evidence="1">
    <location>
        <begin position="320"/>
        <end position="347"/>
    </location>
</feature>
<evidence type="ECO:0000313" key="2">
    <source>
        <dbReference type="EMBL" id="GBH29676.1"/>
    </source>
</evidence>
<gene>
    <name evidence="2" type="ORF">MBESOW_P0930</name>
</gene>
<evidence type="ECO:0008006" key="4">
    <source>
        <dbReference type="Google" id="ProtNLM"/>
    </source>
</evidence>
<feature type="transmembrane region" description="Helical" evidence="1">
    <location>
        <begin position="275"/>
        <end position="300"/>
    </location>
</feature>
<keyword evidence="1" id="KW-0812">Transmembrane</keyword>
<keyword evidence="1" id="KW-0472">Membrane</keyword>
<sequence>MASTRIGNMRVNVGADTAQFDKAMSDVQRRLSGVGKNFETMGGKLAGLGSKMSLALTAPLAGITAAFIGAGREIAGSVKEIEKSAALSGASFEGFQRMAFAAKSVGVESDKLTDILKDTTERFGEFAATGGGELKDFFDNVAPKVGLTAEAFKNLSGPDALQAYYNALSKAGLNQQQMTYYMEALASDATELIPLLAKNGQLMGEMGDKAAIIKPEDAERLKQFTKANQQMDAAFQRLTITLVNSGLLETVTKLIEKFANWTSNLAQNHPEMLKWGAAITGIGAALGPVLIGVGSLVSGIGKMIPLVTKLGPVIWTVTKAFAGMAFTPVGAVILGVAAAVGAVYLAWKNWDKITAIVSNLYNGVKTWIGDKMGAIFDWLGKKLTAVGDWFYKLYDRVVGHSYIPDMVDEIGQHMARLQGNMVDPTEKATQSAAEKFRDMAGQISGVMDSLYPEIAALRAELASLALLEGDPNTPLDAIMRQRQRVADARARADAEASPALERPSATMPGEIAALPGIPLTIPALEQMNELGLSLRDTFDRMGSKTGDALANITDGLINAVIPALNSTQAQAEAAGASLGQMGQGLTSLFSGIFGRKAGGILGAIGTVGLKIAGFRESGGPVSSGKAYVVGEKRPEIFVPETAGMILPDLSSIGRARVDMGGYVGAGGHMRERDTRILVQVEEGALFRPVVTQIAGGVAAPLAAQAAVGGSQGAQTAISRRQSRRLA</sequence>